<dbReference type="AlphaFoldDB" id="A0AAU1TZM0"/>
<dbReference type="InterPro" id="IPR036724">
    <property type="entry name" value="Cobalamin-bd_sf"/>
</dbReference>
<organism evidence="4">
    <name type="scientific">Streptomyces sp. NBC_00119</name>
    <dbReference type="NCBI Taxonomy" id="2975659"/>
    <lineage>
        <taxon>Bacteria</taxon>
        <taxon>Bacillati</taxon>
        <taxon>Actinomycetota</taxon>
        <taxon>Actinomycetes</taxon>
        <taxon>Kitasatosporales</taxon>
        <taxon>Streptomycetaceae</taxon>
        <taxon>Streptomyces</taxon>
    </lineage>
</organism>
<dbReference type="PANTHER" id="PTHR30204:SF97">
    <property type="entry name" value="MERR FAMILY REGULATORY PROTEIN"/>
    <property type="match status" value="1"/>
</dbReference>
<reference evidence="4" key="1">
    <citation type="submission" date="2022-10" db="EMBL/GenBank/DDBJ databases">
        <title>The complete genomes of actinobacterial strains from the NBC collection.</title>
        <authorList>
            <person name="Joergensen T.S."/>
            <person name="Alvarez Arevalo M."/>
            <person name="Sterndorff E.B."/>
            <person name="Faurdal D."/>
            <person name="Vuksanovic O."/>
            <person name="Mourched A.-S."/>
            <person name="Charusanti P."/>
            <person name="Shaw S."/>
            <person name="Blin K."/>
            <person name="Weber T."/>
        </authorList>
    </citation>
    <scope>NUCLEOTIDE SEQUENCE</scope>
    <source>
        <strain evidence="4">NBC_00119</strain>
    </source>
</reference>
<dbReference type="InterPro" id="IPR003759">
    <property type="entry name" value="Cbl-bd_cap"/>
</dbReference>
<sequence length="346" mass="36578">MASDGSLTPPLRGSEPPDASITSGALARRLGISPTTLRSWDQRYSLGPAQRRRGHHRRWSPQDVAMVEEMCSLTASGISPAEAARSAKKRAHAAAPQGQGERPVLPRSATATRTSGKAGSRGSPGLPLGAVRAECRGLARAALRLESVGIQEQLNTFVQEHGVVAAWEELMMPTLHAVGRKWETSGDRYVEVEHLLSWHVSTALRNAQLLLGLGETRKGSPPVLLACVPGEQHTLPLEAVHAALLQRSRPVRMLGAAVPAEALIAAVLRTGPAAVVLWSQTRSLASTPLALHLLGMGWGVSGARQQAALVLAGPGWRGARIEGAVQPQGLREAMALLAPESSDLSE</sequence>
<dbReference type="InterPro" id="IPR000551">
    <property type="entry name" value="MerR-type_HTH_dom"/>
</dbReference>
<evidence type="ECO:0000256" key="2">
    <source>
        <dbReference type="SAM" id="MobiDB-lite"/>
    </source>
</evidence>
<name>A0AAU1TZM0_9ACTN</name>
<feature type="domain" description="HTH merR-type" evidence="3">
    <location>
        <begin position="20"/>
        <end position="89"/>
    </location>
</feature>
<dbReference type="InterPro" id="IPR047057">
    <property type="entry name" value="MerR_fam"/>
</dbReference>
<dbReference type="SUPFAM" id="SSF46955">
    <property type="entry name" value="Putative DNA-binding domain"/>
    <property type="match status" value="1"/>
</dbReference>
<feature type="region of interest" description="Disordered" evidence="2">
    <location>
        <begin position="1"/>
        <end position="25"/>
    </location>
</feature>
<dbReference type="Gene3D" id="1.10.1240.10">
    <property type="entry name" value="Methionine synthase domain"/>
    <property type="match status" value="1"/>
</dbReference>
<dbReference type="GO" id="GO:0003677">
    <property type="term" value="F:DNA binding"/>
    <property type="evidence" value="ECO:0007669"/>
    <property type="project" value="UniProtKB-KW"/>
</dbReference>
<dbReference type="SMART" id="SM00422">
    <property type="entry name" value="HTH_MERR"/>
    <property type="match status" value="1"/>
</dbReference>
<dbReference type="GO" id="GO:0003700">
    <property type="term" value="F:DNA-binding transcription factor activity"/>
    <property type="evidence" value="ECO:0007669"/>
    <property type="project" value="InterPro"/>
</dbReference>
<feature type="region of interest" description="Disordered" evidence="2">
    <location>
        <begin position="81"/>
        <end position="126"/>
    </location>
</feature>
<dbReference type="InterPro" id="IPR036594">
    <property type="entry name" value="Meth_synthase_dom"/>
</dbReference>
<dbReference type="SUPFAM" id="SSF52242">
    <property type="entry name" value="Cobalamin (vitamin B12)-binding domain"/>
    <property type="match status" value="1"/>
</dbReference>
<dbReference type="Pfam" id="PF13411">
    <property type="entry name" value="MerR_1"/>
    <property type="match status" value="1"/>
</dbReference>
<gene>
    <name evidence="4" type="ORF">OHU69_02990</name>
</gene>
<protein>
    <submittedName>
        <fullName evidence="4">MerR family transcriptional regulator</fullName>
    </submittedName>
</protein>
<dbReference type="Gene3D" id="1.10.1660.10">
    <property type="match status" value="1"/>
</dbReference>
<keyword evidence="1" id="KW-0238">DNA-binding</keyword>
<dbReference type="GO" id="GO:0046872">
    <property type="term" value="F:metal ion binding"/>
    <property type="evidence" value="ECO:0007669"/>
    <property type="project" value="InterPro"/>
</dbReference>
<dbReference type="EMBL" id="CP108195">
    <property type="protein sequence ID" value="WTS10145.1"/>
    <property type="molecule type" value="Genomic_DNA"/>
</dbReference>
<dbReference type="Gene3D" id="3.40.50.280">
    <property type="entry name" value="Cobalamin-binding domain"/>
    <property type="match status" value="1"/>
</dbReference>
<dbReference type="PROSITE" id="PS50937">
    <property type="entry name" value="HTH_MERR_2"/>
    <property type="match status" value="1"/>
</dbReference>
<evidence type="ECO:0000256" key="1">
    <source>
        <dbReference type="ARBA" id="ARBA00023125"/>
    </source>
</evidence>
<accession>A0AAU1TZM0</accession>
<dbReference type="Pfam" id="PF02607">
    <property type="entry name" value="B12-binding_2"/>
    <property type="match status" value="1"/>
</dbReference>
<evidence type="ECO:0000313" key="4">
    <source>
        <dbReference type="EMBL" id="WTS10145.1"/>
    </source>
</evidence>
<evidence type="ECO:0000259" key="3">
    <source>
        <dbReference type="PROSITE" id="PS50937"/>
    </source>
</evidence>
<dbReference type="GO" id="GO:0031419">
    <property type="term" value="F:cobalamin binding"/>
    <property type="evidence" value="ECO:0007669"/>
    <property type="project" value="InterPro"/>
</dbReference>
<dbReference type="CDD" id="cd01104">
    <property type="entry name" value="HTH_MlrA-CarA"/>
    <property type="match status" value="1"/>
</dbReference>
<proteinExistence type="predicted"/>
<dbReference type="InterPro" id="IPR009061">
    <property type="entry name" value="DNA-bd_dom_put_sf"/>
</dbReference>
<dbReference type="PANTHER" id="PTHR30204">
    <property type="entry name" value="REDOX-CYCLING DRUG-SENSING TRANSCRIPTIONAL ACTIVATOR SOXR"/>
    <property type="match status" value="1"/>
</dbReference>